<dbReference type="SUPFAM" id="SSF53167">
    <property type="entry name" value="Purine and uridine phosphorylases"/>
    <property type="match status" value="1"/>
</dbReference>
<feature type="domain" description="Nucleoside phosphorylase" evidence="4">
    <location>
        <begin position="72"/>
        <end position="240"/>
    </location>
</feature>
<dbReference type="InterPro" id="IPR010044">
    <property type="entry name" value="MTAP"/>
</dbReference>
<dbReference type="GO" id="GO:0005829">
    <property type="term" value="C:cytosol"/>
    <property type="evidence" value="ECO:0007669"/>
    <property type="project" value="TreeGrafter"/>
</dbReference>
<dbReference type="Proteomes" id="UP000053237">
    <property type="component" value="Unassembled WGS sequence"/>
</dbReference>
<evidence type="ECO:0000256" key="3">
    <source>
        <dbReference type="ARBA" id="ARBA00022726"/>
    </source>
</evidence>
<dbReference type="STRING" id="65357.A0A024FWX7"/>
<dbReference type="GO" id="GO:0006166">
    <property type="term" value="P:purine ribonucleoside salvage"/>
    <property type="evidence" value="ECO:0007669"/>
    <property type="project" value="UniProtKB-KW"/>
</dbReference>
<dbReference type="PANTHER" id="PTHR42679:SF2">
    <property type="entry name" value="S-METHYL-5'-THIOADENOSINE PHOSPHORYLASE"/>
    <property type="match status" value="1"/>
</dbReference>
<evidence type="ECO:0000256" key="2">
    <source>
        <dbReference type="ARBA" id="ARBA00022679"/>
    </source>
</evidence>
<dbReference type="AlphaFoldDB" id="A0A024FWX7"/>
<organism evidence="5 6">
    <name type="scientific">Albugo candida</name>
    <dbReference type="NCBI Taxonomy" id="65357"/>
    <lineage>
        <taxon>Eukaryota</taxon>
        <taxon>Sar</taxon>
        <taxon>Stramenopiles</taxon>
        <taxon>Oomycota</taxon>
        <taxon>Peronosporomycetes</taxon>
        <taxon>Albuginales</taxon>
        <taxon>Albuginaceae</taxon>
        <taxon>Albugo</taxon>
    </lineage>
</organism>
<comment type="caution">
    <text evidence="5">The sequence shown here is derived from an EMBL/GenBank/DDBJ whole genome shotgun (WGS) entry which is preliminary data.</text>
</comment>
<accession>A0A024FWX7</accession>
<dbReference type="Gene3D" id="3.40.50.1580">
    <property type="entry name" value="Nucleoside phosphorylase domain"/>
    <property type="match status" value="1"/>
</dbReference>
<name>A0A024FWX7_9STRA</name>
<keyword evidence="2" id="KW-0808">Transferase</keyword>
<dbReference type="InParanoid" id="A0A024FWX7"/>
<sequence length="256" mass="28562">MECLGVIGGSSLISASSFNKEFKKEVVSTEFGTAVCHVAFWKESPLKVVYIQRHHLEIDEEYRQPRKINYHLIAAVCKHMKCQTVIGLYSVGSMDSKIQVGDLVVPDDYFNPFHILHLSDKYDAHLVPGIDLSLQKKMITILKGNTARPHLIERGTYVQSAGPRFETKAEIRFFSQFGNLIGMTGGNEAELINELRIPFAMIAIVDNMANGFGDALTLELFKQAQEKNKSVAESVVCDVLDFLAHETATRLANAQN</sequence>
<evidence type="ECO:0000313" key="6">
    <source>
        <dbReference type="Proteomes" id="UP000053237"/>
    </source>
</evidence>
<gene>
    <name evidence="5" type="ORF">BN9_130150</name>
</gene>
<evidence type="ECO:0000313" key="5">
    <source>
        <dbReference type="EMBL" id="CCI11496.1"/>
    </source>
</evidence>
<dbReference type="Pfam" id="PF01048">
    <property type="entry name" value="PNP_UDP_1"/>
    <property type="match status" value="1"/>
</dbReference>
<keyword evidence="1" id="KW-0328">Glycosyltransferase</keyword>
<dbReference type="EMBL" id="CAIX01001115">
    <property type="protein sequence ID" value="CCI11496.1"/>
    <property type="molecule type" value="Genomic_DNA"/>
</dbReference>
<dbReference type="GO" id="GO:0019509">
    <property type="term" value="P:L-methionine salvage from methylthioadenosine"/>
    <property type="evidence" value="ECO:0007669"/>
    <property type="project" value="TreeGrafter"/>
</dbReference>
<evidence type="ECO:0000256" key="1">
    <source>
        <dbReference type="ARBA" id="ARBA00022676"/>
    </source>
</evidence>
<protein>
    <recommendedName>
        <fullName evidence="4">Nucleoside phosphorylase domain-containing protein</fullName>
    </recommendedName>
</protein>
<dbReference type="InterPro" id="IPR000845">
    <property type="entry name" value="Nucleoside_phosphorylase_d"/>
</dbReference>
<reference evidence="5 6" key="1">
    <citation type="submission" date="2012-05" db="EMBL/GenBank/DDBJ databases">
        <title>Recombination and specialization in a pathogen metapopulation.</title>
        <authorList>
            <person name="Gardiner A."/>
            <person name="Kemen E."/>
            <person name="Schultz-Larsen T."/>
            <person name="MacLean D."/>
            <person name="Van Oosterhout C."/>
            <person name="Jones J.D.G."/>
        </authorList>
    </citation>
    <scope>NUCLEOTIDE SEQUENCE [LARGE SCALE GENOMIC DNA]</scope>
    <source>
        <strain evidence="5 6">Ac Nc2</strain>
    </source>
</reference>
<dbReference type="CDD" id="cd09010">
    <property type="entry name" value="MTAP_SsMTAPII_like_MTIP"/>
    <property type="match status" value="1"/>
</dbReference>
<dbReference type="OrthoDB" id="431409at2759"/>
<keyword evidence="6" id="KW-1185">Reference proteome</keyword>
<proteinExistence type="predicted"/>
<dbReference type="GO" id="GO:0017061">
    <property type="term" value="F:S-methyl-5-thioadenosine phosphorylase activity"/>
    <property type="evidence" value="ECO:0007669"/>
    <property type="project" value="InterPro"/>
</dbReference>
<evidence type="ECO:0000259" key="4">
    <source>
        <dbReference type="Pfam" id="PF01048"/>
    </source>
</evidence>
<keyword evidence="3" id="KW-0660">Purine salvage</keyword>
<dbReference type="InterPro" id="IPR035994">
    <property type="entry name" value="Nucleoside_phosphorylase_sf"/>
</dbReference>
<dbReference type="PANTHER" id="PTHR42679">
    <property type="entry name" value="S-METHYL-5'-THIOADENOSINE PHOSPHORYLASE"/>
    <property type="match status" value="1"/>
</dbReference>